<comment type="function">
    <text evidence="1">Participates in viral DNA packaging and virion morphogenesis.</text>
</comment>
<evidence type="ECO:0000256" key="1">
    <source>
        <dbReference type="ARBA" id="ARBA00034675"/>
    </source>
</evidence>
<organism evidence="5 6">
    <name type="scientific">Salmon gill poxvirus</name>
    <dbReference type="NCBI Taxonomy" id="1680908"/>
    <lineage>
        <taxon>Viruses</taxon>
        <taxon>Varidnaviria</taxon>
        <taxon>Bamfordvirae</taxon>
        <taxon>Nucleocytoviricota</taxon>
        <taxon>Pokkesviricetes</taxon>
        <taxon>Chitovirales</taxon>
        <taxon>Poxviridae</taxon>
        <taxon>Chordopoxvirinae</taxon>
        <taxon>Salmonpoxvirus</taxon>
        <taxon>Salmonpoxvirus gillpox</taxon>
        <taxon>Salmon gillpox virus</taxon>
    </lineage>
</organism>
<dbReference type="EMBL" id="KT159937">
    <property type="protein sequence ID" value="AKR04192.1"/>
    <property type="molecule type" value="Genomic_DNA"/>
</dbReference>
<dbReference type="SUPFAM" id="SSF52540">
    <property type="entry name" value="P-loop containing nucleoside triphosphate hydrolases"/>
    <property type="match status" value="1"/>
</dbReference>
<dbReference type="Proteomes" id="UP000105007">
    <property type="component" value="Segment"/>
</dbReference>
<name>A0A0H4Y1A8_9POXV</name>
<protein>
    <recommendedName>
        <fullName evidence="4">DNA packaging protein OPG160</fullName>
    </recommendedName>
</protein>
<dbReference type="KEGG" id="vg:25392235"/>
<evidence type="ECO:0000256" key="3">
    <source>
        <dbReference type="ARBA" id="ARBA00034791"/>
    </source>
</evidence>
<comment type="similarity">
    <text evidence="2">Belongs to the orthopoxvirus OPG160 protein family.</text>
</comment>
<keyword evidence="6" id="KW-1185">Reference proteome</keyword>
<dbReference type="InterPro" id="IPR027417">
    <property type="entry name" value="P-loop_NTPase"/>
</dbReference>
<dbReference type="Pfam" id="PF04665">
    <property type="entry name" value="Pox_A32"/>
    <property type="match status" value="1"/>
</dbReference>
<dbReference type="OrthoDB" id="9831at10239"/>
<dbReference type="InterPro" id="IPR006758">
    <property type="entry name" value="A32L"/>
</dbReference>
<dbReference type="GeneID" id="25392235"/>
<dbReference type="RefSeq" id="YP_009162440.1">
    <property type="nucleotide sequence ID" value="NC_027707.1"/>
</dbReference>
<gene>
    <name evidence="5" type="ORF">SGPV068</name>
</gene>
<reference evidence="5 6" key="1">
    <citation type="journal article" date="2015" name="J. Virol.">
        <title>Salmon gill poxvirus, the deepest representative of the Chordopoxvirinae.</title>
        <authorList>
            <person name="Gjessing M.C."/>
            <person name="Yutin N."/>
            <person name="Tengs T."/>
            <person name="Senkevich T."/>
            <person name="Koonin E.V."/>
            <person name="Ronning H.P."/>
            <person name="Alarson M."/>
            <person name="Ylving S."/>
            <person name="Lie K.-I."/>
            <person name="Saure B."/>
            <person name="Tran L."/>
            <person name="Moss B."/>
            <person name="Dale O.B."/>
        </authorList>
    </citation>
    <scope>NUCLEOTIDE SEQUENCE [LARGE SCALE GENOMIC DNA]</scope>
    <source>
        <strain evidence="5">2012-04-F277-L3G</strain>
    </source>
</reference>
<evidence type="ECO:0000313" key="5">
    <source>
        <dbReference type="EMBL" id="AKR04192.1"/>
    </source>
</evidence>
<evidence type="ECO:0000256" key="2">
    <source>
        <dbReference type="ARBA" id="ARBA00034756"/>
    </source>
</evidence>
<dbReference type="Gene3D" id="3.40.50.300">
    <property type="entry name" value="P-loop containing nucleotide triphosphate hydrolases"/>
    <property type="match status" value="1"/>
</dbReference>
<evidence type="ECO:0000313" key="6">
    <source>
        <dbReference type="Proteomes" id="UP000105007"/>
    </source>
</evidence>
<proteinExistence type="inferred from homology"/>
<comment type="subunit">
    <text evidence="3">Interacts with protein OPG137.</text>
</comment>
<evidence type="ECO:0000256" key="4">
    <source>
        <dbReference type="ARBA" id="ARBA00034888"/>
    </source>
</evidence>
<sequence>MTTSEFDRNLLKAEPFRAAFLGSSGTGKTTYLFSLFDTDIKNHFNYVYCVSTELNFIKQYSSHIWPDKFIAHDRLSLGSGKDMGVSSVLQSILEEIMNFAADLVKKRYIERSEKNTKILIIFDDCDSILTKNEGIKTFLTRCRHVNISIIVLIQDLTQIPPMWRNQLSHLFFFGQVSEKSRKIITGQAGFNSVCDSQLRMIATIDPGHFSLKGSPLVLVKDNSKAVFKDRANHDTVKGKYKLDFLFYSRSQQKKKFLEWYKTNRRTKTLTLDDLKRALKTNFLA</sequence>
<accession>A0A0H4Y1A8</accession>